<protein>
    <recommendedName>
        <fullName evidence="5">Carbon starvation protein</fullName>
    </recommendedName>
</protein>
<dbReference type="RefSeq" id="WP_244569564.1">
    <property type="nucleotide sequence ID" value="NZ_JACBYZ010000001.1"/>
</dbReference>
<keyword evidence="2" id="KW-0472">Membrane</keyword>
<reference evidence="3 4" key="1">
    <citation type="journal article" date="2017" name="BMC Genomics">
        <title>Comparative genomic and phylogenomic analyses of the Bifidobacteriaceae family.</title>
        <authorList>
            <person name="Lugli G.A."/>
            <person name="Milani C."/>
            <person name="Turroni F."/>
            <person name="Duranti S."/>
            <person name="Mancabelli L."/>
            <person name="Mangifesta M."/>
            <person name="Ferrario C."/>
            <person name="Modesto M."/>
            <person name="Mattarelli P."/>
            <person name="Jiri K."/>
            <person name="van Sinderen D."/>
            <person name="Ventura M."/>
        </authorList>
    </citation>
    <scope>NUCLEOTIDE SEQUENCE [LARGE SCALE GENOMIC DNA]</scope>
    <source>
        <strain evidence="3 4">LMG 21773</strain>
    </source>
</reference>
<accession>A0A261FC91</accession>
<evidence type="ECO:0008006" key="5">
    <source>
        <dbReference type="Google" id="ProtNLM"/>
    </source>
</evidence>
<evidence type="ECO:0000256" key="2">
    <source>
        <dbReference type="SAM" id="Phobius"/>
    </source>
</evidence>
<comment type="caution">
    <text evidence="3">The sequence shown here is derived from an EMBL/GenBank/DDBJ whole genome shotgun (WGS) entry which is preliminary data.</text>
</comment>
<evidence type="ECO:0000256" key="1">
    <source>
        <dbReference type="SAM" id="MobiDB-lite"/>
    </source>
</evidence>
<feature type="region of interest" description="Disordered" evidence="1">
    <location>
        <begin position="67"/>
        <end position="118"/>
    </location>
</feature>
<keyword evidence="4" id="KW-1185">Reference proteome</keyword>
<dbReference type="AlphaFoldDB" id="A0A261FC91"/>
<keyword evidence="2" id="KW-1133">Transmembrane helix</keyword>
<dbReference type="EMBL" id="MWWU01000001">
    <property type="protein sequence ID" value="OZG56767.1"/>
    <property type="molecule type" value="Genomic_DNA"/>
</dbReference>
<gene>
    <name evidence="3" type="ORF">AEAE_0076</name>
</gene>
<proteinExistence type="predicted"/>
<name>A0A261FC91_9BIFI</name>
<evidence type="ECO:0000313" key="3">
    <source>
        <dbReference type="EMBL" id="OZG56767.1"/>
    </source>
</evidence>
<keyword evidence="2" id="KW-0812">Transmembrane</keyword>
<dbReference type="Proteomes" id="UP000228976">
    <property type="component" value="Unassembled WGS sequence"/>
</dbReference>
<feature type="compositionally biased region" description="Basic and acidic residues" evidence="1">
    <location>
        <begin position="73"/>
        <end position="89"/>
    </location>
</feature>
<organism evidence="3 4">
    <name type="scientific">Aeriscardovia aeriphila</name>
    <dbReference type="NCBI Taxonomy" id="218139"/>
    <lineage>
        <taxon>Bacteria</taxon>
        <taxon>Bacillati</taxon>
        <taxon>Actinomycetota</taxon>
        <taxon>Actinomycetes</taxon>
        <taxon>Bifidobacteriales</taxon>
        <taxon>Bifidobacteriaceae</taxon>
        <taxon>Aeriscardovia</taxon>
    </lineage>
</organism>
<feature type="compositionally biased region" description="Polar residues" evidence="1">
    <location>
        <begin position="108"/>
        <end position="118"/>
    </location>
</feature>
<sequence>MQLNERARARLYALTALACVLWLGQSLYEANKDGSLTSWATWVFAACLLVVIGWTGYNAWVGLVKSADEESPVEEKGDEERSDEKKSDEESPDEEKGDAPDVEVSAGDSAQDSAQENA</sequence>
<feature type="transmembrane region" description="Helical" evidence="2">
    <location>
        <begin position="36"/>
        <end position="57"/>
    </location>
</feature>
<evidence type="ECO:0000313" key="4">
    <source>
        <dbReference type="Proteomes" id="UP000228976"/>
    </source>
</evidence>